<proteinExistence type="evidence at transcript level"/>
<organism evidence="1">
    <name type="scientific">Lotus japonicus</name>
    <name type="common">Lotus corniculatus var. japonicus</name>
    <dbReference type="NCBI Taxonomy" id="34305"/>
    <lineage>
        <taxon>Eukaryota</taxon>
        <taxon>Viridiplantae</taxon>
        <taxon>Streptophyta</taxon>
        <taxon>Embryophyta</taxon>
        <taxon>Tracheophyta</taxon>
        <taxon>Spermatophyta</taxon>
        <taxon>Magnoliopsida</taxon>
        <taxon>eudicotyledons</taxon>
        <taxon>Gunneridae</taxon>
        <taxon>Pentapetalae</taxon>
        <taxon>rosids</taxon>
        <taxon>fabids</taxon>
        <taxon>Fabales</taxon>
        <taxon>Fabaceae</taxon>
        <taxon>Papilionoideae</taxon>
        <taxon>50 kb inversion clade</taxon>
        <taxon>NPAAA clade</taxon>
        <taxon>Hologalegina</taxon>
        <taxon>robinioid clade</taxon>
        <taxon>Loteae</taxon>
        <taxon>Lotus</taxon>
    </lineage>
</organism>
<dbReference type="AlphaFoldDB" id="I3T1Q1"/>
<dbReference type="EMBL" id="BT146649">
    <property type="protein sequence ID" value="AFK46443.1"/>
    <property type="molecule type" value="mRNA"/>
</dbReference>
<protein>
    <submittedName>
        <fullName evidence="1">Uncharacterized protein</fullName>
    </submittedName>
</protein>
<reference evidence="1" key="1">
    <citation type="submission" date="2012-05" db="EMBL/GenBank/DDBJ databases">
        <authorList>
            <person name="Krishnakumar V."/>
            <person name="Cheung F."/>
            <person name="Xiao Y."/>
            <person name="Chan A."/>
            <person name="Moskal W.A."/>
            <person name="Town C.D."/>
        </authorList>
    </citation>
    <scope>NUCLEOTIDE SEQUENCE</scope>
</reference>
<name>I3T1Q1_LOTJA</name>
<evidence type="ECO:0000313" key="1">
    <source>
        <dbReference type="EMBL" id="AFK46443.1"/>
    </source>
</evidence>
<sequence length="74" mass="8562">MSPTVTPCRLKKMTRTLASGFLTTITMNQCSPCLRESMRRSMLWVGIALVPNCEKMTSTFMVYSMIMFQILFWL</sequence>
<accession>I3T1Q1</accession>